<feature type="domain" description="Iminophenyl-pyruvate dimer synthase" evidence="1">
    <location>
        <begin position="544"/>
        <end position="778"/>
    </location>
</feature>
<protein>
    <recommendedName>
        <fullName evidence="1">Iminophenyl-pyruvate dimer synthase domain-containing protein</fullName>
    </recommendedName>
</protein>
<dbReference type="InterPro" id="IPR009078">
    <property type="entry name" value="Ferritin-like_SF"/>
</dbReference>
<dbReference type="EMBL" id="JAGIOO010000001">
    <property type="protein sequence ID" value="MBP2471883.1"/>
    <property type="molecule type" value="Genomic_DNA"/>
</dbReference>
<dbReference type="Proteomes" id="UP001519363">
    <property type="component" value="Unassembled WGS sequence"/>
</dbReference>
<reference evidence="2 3" key="1">
    <citation type="submission" date="2021-03" db="EMBL/GenBank/DDBJ databases">
        <title>Sequencing the genomes of 1000 actinobacteria strains.</title>
        <authorList>
            <person name="Klenk H.-P."/>
        </authorList>
    </citation>
    <scope>NUCLEOTIDE SEQUENCE [LARGE SCALE GENOMIC DNA]</scope>
    <source>
        <strain evidence="2 3">DSM 44580</strain>
    </source>
</reference>
<gene>
    <name evidence="2" type="ORF">JOF53_000755</name>
</gene>
<name>A0ABS5A5K3_9PSEU</name>
<accession>A0ABS5A5K3</accession>
<evidence type="ECO:0000313" key="3">
    <source>
        <dbReference type="Proteomes" id="UP001519363"/>
    </source>
</evidence>
<dbReference type="PANTHER" id="PTHR34400">
    <property type="match status" value="1"/>
</dbReference>
<dbReference type="Gene3D" id="1.20.1260.10">
    <property type="match status" value="1"/>
</dbReference>
<keyword evidence="3" id="KW-1185">Reference proteome</keyword>
<dbReference type="Pfam" id="PF12902">
    <property type="entry name" value="Ferritin-like"/>
    <property type="match status" value="1"/>
</dbReference>
<dbReference type="RefSeq" id="WP_209706316.1">
    <property type="nucleotide sequence ID" value="NZ_JAGIOO010000001.1"/>
</dbReference>
<comment type="caution">
    <text evidence="2">The sequence shown here is derived from an EMBL/GenBank/DDBJ whole genome shotgun (WGS) entry which is preliminary data.</text>
</comment>
<dbReference type="InterPro" id="IPR012347">
    <property type="entry name" value="Ferritin-like"/>
</dbReference>
<organism evidence="2 3">
    <name type="scientific">Crossiella equi</name>
    <dbReference type="NCBI Taxonomy" id="130796"/>
    <lineage>
        <taxon>Bacteria</taxon>
        <taxon>Bacillati</taxon>
        <taxon>Actinomycetota</taxon>
        <taxon>Actinomycetes</taxon>
        <taxon>Pseudonocardiales</taxon>
        <taxon>Pseudonocardiaceae</taxon>
        <taxon>Crossiella</taxon>
    </lineage>
</organism>
<evidence type="ECO:0000259" key="1">
    <source>
        <dbReference type="Pfam" id="PF12902"/>
    </source>
</evidence>
<evidence type="ECO:0000313" key="2">
    <source>
        <dbReference type="EMBL" id="MBP2471883.1"/>
    </source>
</evidence>
<proteinExistence type="predicted"/>
<dbReference type="PANTHER" id="PTHR34400:SF4">
    <property type="entry name" value="MEMBRANE PROTEIN"/>
    <property type="match status" value="1"/>
</dbReference>
<dbReference type="InterPro" id="IPR026820">
    <property type="entry name" value="VioB/RebD_dom"/>
</dbReference>
<dbReference type="SUPFAM" id="SSF47240">
    <property type="entry name" value="Ferritin-like"/>
    <property type="match status" value="1"/>
</dbReference>
<sequence length="894" mass="97384">MSYLGWPRLHFAGRFQADVATVNNVLAYYDNNLFEPRFQRPQVRPLDMNGLWNPRGTGSFRLRDCRITSVLLPDGSSPADPLVGGLVAEDNRRVNAKMVDLDPQQQLATAIYGLTLRLVTPAGVELCRGAFAPAALEDFWVRWAVQGQQPDPASAYQSVLTDLQWADHLDSPFARALREAAGDGPLSVKFNVDGTDIDPDRPDTVTFGRITGTVGVHHEGEARHFLAARRLRRVPGSPFNQAPCEVGADGRVFLDLGNSIPTTGRGGPLVPVGPLWLAVPGPDGRPRPLAELSGLDGDHYRLRASVLTAQLTPAQLAEAADAPLALVGAEGTALLAEHPSGEFARADGPVLRLSPEESTTATVHVTRFGRPAPGVRLYLGPANPVLDHPAEVVTDERGRAAVPFTGHDPGNPRGPLDGQLVQPNYGFADRPGVPEGRFSVRVYDAHPVPERPTWVADVQPILQQYANLFPVMRDILDLGNHQHVLTHRSSVRASLLQPLDSPNHMPATRDLSPAKRDVVVRWLDSGPRPPVLEIPDVAALREVLQQALLVEQAVIPPYLTALFSLKPDRNTEIAEIIRGVVREEMLHLALVANLLNAVGGTPRIGRPGLVPTYPNRLPGSVLPELVVRLRACSIEHVREVFMAIEAPEHPVVDGERFTGAVINTDELALARDGSLVTDATAHGEALASWFTRAEYDPLTIGWFYNQIARAICRLDAEGELFTGDPARQLVWPDAPGTLYRVTDRTTALLAIYEIIEQGEGSPGEAGEFGHYYRFQEIVEGRRLIQDPGGNWVFEGEEVPFDPDGVFPMADDPDSYRLPAGSLVRRESLLCDEFHTNMLTALDRVVNGHPEELFDAVALMFAVEVQAKKLLAMPHPGEPGRVAGPAFQSPGIRTG</sequence>